<name>A0A2G5V5U6_9PELO</name>
<proteinExistence type="predicted"/>
<evidence type="ECO:0000313" key="2">
    <source>
        <dbReference type="Proteomes" id="UP000230233"/>
    </source>
</evidence>
<protein>
    <recommendedName>
        <fullName evidence="3">F-box associated domain-containing protein</fullName>
    </recommendedName>
</protein>
<evidence type="ECO:0000313" key="1">
    <source>
        <dbReference type="EMBL" id="PIC47122.1"/>
    </source>
</evidence>
<dbReference type="EMBL" id="PDUG01000002">
    <property type="protein sequence ID" value="PIC47122.1"/>
    <property type="molecule type" value="Genomic_DNA"/>
</dbReference>
<dbReference type="Proteomes" id="UP000230233">
    <property type="component" value="Chromosome II"/>
</dbReference>
<sequence>MKKLIKSTQMARFKAINTIVYGCSTTNQPYVYIPYKRGNDIIIRIMKNDKNKNCDFQLDLYGKIIDFRLNKENEQSQSYPIALFYLSEKRTVYECIHNYIFDFFGNAVEYYWKEDDYRCDLPIIPKLKNVSFCAKVHIRGCRADPENLETIFSQYPVLKAIQIDTDMFKGTFSPESKFYQTESIESEQFKHNIPDILSHFQGRQAFIQCGKDRNNMLVSDLIKFVNRWKSGEAFQNLEYLRIQVALFEIPQNNIMNGVGAKYVETTKITPKHSLPRV</sequence>
<accession>A0A2G5V5U6</accession>
<gene>
    <name evidence="1" type="primary">Cnig_chr_II.g6579</name>
    <name evidence="1" type="ORF">B9Z55_006579</name>
</gene>
<keyword evidence="2" id="KW-1185">Reference proteome</keyword>
<dbReference type="PANTHER" id="PTHR21503">
    <property type="entry name" value="F-BOX-CONTAINING HYPOTHETICAL PROTEIN C.ELEGANS"/>
    <property type="match status" value="1"/>
</dbReference>
<comment type="caution">
    <text evidence="1">The sequence shown here is derived from an EMBL/GenBank/DDBJ whole genome shotgun (WGS) entry which is preliminary data.</text>
</comment>
<dbReference type="AlphaFoldDB" id="A0A2G5V5U6"/>
<reference evidence="2" key="1">
    <citation type="submission" date="2017-10" db="EMBL/GenBank/DDBJ databases">
        <title>Rapid genome shrinkage in a self-fertile nematode reveals novel sperm competition proteins.</title>
        <authorList>
            <person name="Yin D."/>
            <person name="Schwarz E.M."/>
            <person name="Thomas C.G."/>
            <person name="Felde R.L."/>
            <person name="Korf I.F."/>
            <person name="Cutter A.D."/>
            <person name="Schartner C.M."/>
            <person name="Ralston E.J."/>
            <person name="Meyer B.J."/>
            <person name="Haag E.S."/>
        </authorList>
    </citation>
    <scope>NUCLEOTIDE SEQUENCE [LARGE SCALE GENOMIC DNA]</scope>
    <source>
        <strain evidence="2">JU1422</strain>
    </source>
</reference>
<evidence type="ECO:0008006" key="3">
    <source>
        <dbReference type="Google" id="ProtNLM"/>
    </source>
</evidence>
<organism evidence="1 2">
    <name type="scientific">Caenorhabditis nigoni</name>
    <dbReference type="NCBI Taxonomy" id="1611254"/>
    <lineage>
        <taxon>Eukaryota</taxon>
        <taxon>Metazoa</taxon>
        <taxon>Ecdysozoa</taxon>
        <taxon>Nematoda</taxon>
        <taxon>Chromadorea</taxon>
        <taxon>Rhabditida</taxon>
        <taxon>Rhabditina</taxon>
        <taxon>Rhabditomorpha</taxon>
        <taxon>Rhabditoidea</taxon>
        <taxon>Rhabditidae</taxon>
        <taxon>Peloderinae</taxon>
        <taxon>Caenorhabditis</taxon>
    </lineage>
</organism>
<dbReference type="PANTHER" id="PTHR21503:SF8">
    <property type="entry name" value="F-BOX ASSOCIATED DOMAIN-CONTAINING PROTEIN-RELATED"/>
    <property type="match status" value="1"/>
</dbReference>